<evidence type="ECO:0000313" key="3">
    <source>
        <dbReference type="Proteomes" id="UP000683925"/>
    </source>
</evidence>
<sequence length="128" mass="15013">MTKLLIVILVLSLHVSLNESLSIPSLNHQVQMNEKPKKKPAIEWRSTSEFENNSNYVRVVDFIKQNYQKECQMNKTITFSKILWVAKQMQQGFLWSLQVEFSDKTIKIIQIYEDLDGVLEFDSCKDNN</sequence>
<organism evidence="2 3">
    <name type="scientific">Paramecium octaurelia</name>
    <dbReference type="NCBI Taxonomy" id="43137"/>
    <lineage>
        <taxon>Eukaryota</taxon>
        <taxon>Sar</taxon>
        <taxon>Alveolata</taxon>
        <taxon>Ciliophora</taxon>
        <taxon>Intramacronucleata</taxon>
        <taxon>Oligohymenophorea</taxon>
        <taxon>Peniculida</taxon>
        <taxon>Parameciidae</taxon>
        <taxon>Paramecium</taxon>
    </lineage>
</organism>
<proteinExistence type="predicted"/>
<evidence type="ECO:0000313" key="2">
    <source>
        <dbReference type="EMBL" id="CAD8194191.1"/>
    </source>
</evidence>
<name>A0A8S1WZZ1_PAROT</name>
<reference evidence="2" key="1">
    <citation type="submission" date="2021-01" db="EMBL/GenBank/DDBJ databases">
        <authorList>
            <consortium name="Genoscope - CEA"/>
            <person name="William W."/>
        </authorList>
    </citation>
    <scope>NUCLEOTIDE SEQUENCE</scope>
</reference>
<keyword evidence="1" id="KW-0732">Signal</keyword>
<feature type="signal peptide" evidence="1">
    <location>
        <begin position="1"/>
        <end position="20"/>
    </location>
</feature>
<dbReference type="EMBL" id="CAJJDP010000106">
    <property type="protein sequence ID" value="CAD8194191.1"/>
    <property type="molecule type" value="Genomic_DNA"/>
</dbReference>
<keyword evidence="3" id="KW-1185">Reference proteome</keyword>
<gene>
    <name evidence="2" type="ORF">POCTA_138.1.T1060107</name>
</gene>
<feature type="chain" id="PRO_5035716906" description="Cystatin domain-containing protein" evidence="1">
    <location>
        <begin position="21"/>
        <end position="128"/>
    </location>
</feature>
<dbReference type="OrthoDB" id="300457at2759"/>
<protein>
    <recommendedName>
        <fullName evidence="4">Cystatin domain-containing protein</fullName>
    </recommendedName>
</protein>
<evidence type="ECO:0008006" key="4">
    <source>
        <dbReference type="Google" id="ProtNLM"/>
    </source>
</evidence>
<dbReference type="Proteomes" id="UP000683925">
    <property type="component" value="Unassembled WGS sequence"/>
</dbReference>
<dbReference type="OMA" id="LEFDSCK"/>
<dbReference type="AlphaFoldDB" id="A0A8S1WZZ1"/>
<comment type="caution">
    <text evidence="2">The sequence shown here is derived from an EMBL/GenBank/DDBJ whole genome shotgun (WGS) entry which is preliminary data.</text>
</comment>
<evidence type="ECO:0000256" key="1">
    <source>
        <dbReference type="SAM" id="SignalP"/>
    </source>
</evidence>
<accession>A0A8S1WZZ1</accession>